<evidence type="ECO:0000256" key="1">
    <source>
        <dbReference type="SAM" id="MobiDB-lite"/>
    </source>
</evidence>
<feature type="compositionally biased region" description="Basic residues" evidence="1">
    <location>
        <begin position="105"/>
        <end position="114"/>
    </location>
</feature>
<proteinExistence type="predicted"/>
<name>A0A1Y2BPA2_9FUNG</name>
<gene>
    <name evidence="2" type="ORF">LY90DRAFT_704792</name>
</gene>
<dbReference type="AlphaFoldDB" id="A0A1Y2BPA2"/>
<evidence type="ECO:0000313" key="2">
    <source>
        <dbReference type="EMBL" id="ORY36583.1"/>
    </source>
</evidence>
<dbReference type="EMBL" id="MCOG01000147">
    <property type="protein sequence ID" value="ORY36583.1"/>
    <property type="molecule type" value="Genomic_DNA"/>
</dbReference>
<accession>A0A1Y2BPA2</accession>
<reference evidence="2 3" key="1">
    <citation type="submission" date="2016-08" db="EMBL/GenBank/DDBJ databases">
        <title>A Parts List for Fungal Cellulosomes Revealed by Comparative Genomics.</title>
        <authorList>
            <consortium name="DOE Joint Genome Institute"/>
            <person name="Haitjema C.H."/>
            <person name="Gilmore S.P."/>
            <person name="Henske J.K."/>
            <person name="Solomon K.V."/>
            <person name="De Groot R."/>
            <person name="Kuo A."/>
            <person name="Mondo S.J."/>
            <person name="Salamov A.A."/>
            <person name="Labutti K."/>
            <person name="Zhao Z."/>
            <person name="Chiniquy J."/>
            <person name="Barry K."/>
            <person name="Brewer H.M."/>
            <person name="Purvine S.O."/>
            <person name="Wright A.T."/>
            <person name="Boxma B."/>
            <person name="Van Alen T."/>
            <person name="Hackstein J.H."/>
            <person name="Baker S.E."/>
            <person name="Grigoriev I.V."/>
            <person name="O'Malley M.A."/>
        </authorList>
    </citation>
    <scope>NUCLEOTIDE SEQUENCE [LARGE SCALE GENOMIC DNA]</scope>
    <source>
        <strain evidence="2 3">G1</strain>
    </source>
</reference>
<keyword evidence="3" id="KW-1185">Reference proteome</keyword>
<organism evidence="2 3">
    <name type="scientific">Neocallimastix californiae</name>
    <dbReference type="NCBI Taxonomy" id="1754190"/>
    <lineage>
        <taxon>Eukaryota</taxon>
        <taxon>Fungi</taxon>
        <taxon>Fungi incertae sedis</taxon>
        <taxon>Chytridiomycota</taxon>
        <taxon>Chytridiomycota incertae sedis</taxon>
        <taxon>Neocallimastigomycetes</taxon>
        <taxon>Neocallimastigales</taxon>
        <taxon>Neocallimastigaceae</taxon>
        <taxon>Neocallimastix</taxon>
    </lineage>
</organism>
<feature type="region of interest" description="Disordered" evidence="1">
    <location>
        <begin position="105"/>
        <end position="127"/>
    </location>
</feature>
<evidence type="ECO:0000313" key="3">
    <source>
        <dbReference type="Proteomes" id="UP000193920"/>
    </source>
</evidence>
<dbReference type="Proteomes" id="UP000193920">
    <property type="component" value="Unassembled WGS sequence"/>
</dbReference>
<protein>
    <submittedName>
        <fullName evidence="2">Uncharacterized protein</fullName>
    </submittedName>
</protein>
<sequence>MYQMPQPVGGYQPYNYSQVTYLQPVHYEYYNLSNDEEEESEYEYITDDEGDYVEDKNGNIIPIEEAQKRGLVKPYKGVRGIRRKLLYGGGAIIGGAILLKKHLKRKRRVKKPKSRSQSSNNLSPQNIYGKPLYDYGEVPSYMLGQPQYGYGQNAYSGSYY</sequence>
<dbReference type="STRING" id="1754190.A0A1Y2BPA2"/>
<comment type="caution">
    <text evidence="2">The sequence shown here is derived from an EMBL/GenBank/DDBJ whole genome shotgun (WGS) entry which is preliminary data.</text>
</comment>